<protein>
    <submittedName>
        <fullName evidence="3">Uncharacterized protein</fullName>
    </submittedName>
</protein>
<comment type="caution">
    <text evidence="3">The sequence shown here is derived from an EMBL/GenBank/DDBJ whole genome shotgun (WGS) entry which is preliminary data.</text>
</comment>
<dbReference type="OrthoDB" id="10357714at2759"/>
<sequence>MSNLYNRDSILEFIGVGVVRLAKAIFLSFINAFSYCQMETKLHPFDSVEDNELPSEKLKDLPCGIMHTRLDLELRPQWRKSLRSALYGIIRVVNFAGQSNNWTMDSSGSAVGRKESGTVPPLDKTGGDESCIIVNEAELHCHPHRQGKQKLKTTVFLFFFLSINVNVLKIYLKILIDINFHKLYYLSVAGRLPIYLNIIFKF</sequence>
<keyword evidence="2" id="KW-0812">Transmembrane</keyword>
<dbReference type="Proteomes" id="UP000701853">
    <property type="component" value="Chromosome 3"/>
</dbReference>
<keyword evidence="2" id="KW-1133">Transmembrane helix</keyword>
<name>A0A8J5ZDZ4_9ROSI</name>
<gene>
    <name evidence="3" type="ORF">CXB51_005579</name>
</gene>
<feature type="transmembrane region" description="Helical" evidence="2">
    <location>
        <begin position="13"/>
        <end position="33"/>
    </location>
</feature>
<proteinExistence type="predicted"/>
<dbReference type="AlphaFoldDB" id="A0A8J5ZDZ4"/>
<dbReference type="EMBL" id="JAHUZN010000003">
    <property type="protein sequence ID" value="KAG8499157.1"/>
    <property type="molecule type" value="Genomic_DNA"/>
</dbReference>
<keyword evidence="2" id="KW-0472">Membrane</keyword>
<evidence type="ECO:0000256" key="1">
    <source>
        <dbReference type="SAM" id="MobiDB-lite"/>
    </source>
</evidence>
<feature type="transmembrane region" description="Helical" evidence="2">
    <location>
        <begin position="155"/>
        <end position="176"/>
    </location>
</feature>
<feature type="region of interest" description="Disordered" evidence="1">
    <location>
        <begin position="105"/>
        <end position="124"/>
    </location>
</feature>
<keyword evidence="4" id="KW-1185">Reference proteome</keyword>
<accession>A0A8J5ZDZ4</accession>
<evidence type="ECO:0000256" key="2">
    <source>
        <dbReference type="SAM" id="Phobius"/>
    </source>
</evidence>
<organism evidence="3 4">
    <name type="scientific">Gossypium anomalum</name>
    <dbReference type="NCBI Taxonomy" id="47600"/>
    <lineage>
        <taxon>Eukaryota</taxon>
        <taxon>Viridiplantae</taxon>
        <taxon>Streptophyta</taxon>
        <taxon>Embryophyta</taxon>
        <taxon>Tracheophyta</taxon>
        <taxon>Spermatophyta</taxon>
        <taxon>Magnoliopsida</taxon>
        <taxon>eudicotyledons</taxon>
        <taxon>Gunneridae</taxon>
        <taxon>Pentapetalae</taxon>
        <taxon>rosids</taxon>
        <taxon>malvids</taxon>
        <taxon>Malvales</taxon>
        <taxon>Malvaceae</taxon>
        <taxon>Malvoideae</taxon>
        <taxon>Gossypium</taxon>
    </lineage>
</organism>
<evidence type="ECO:0000313" key="4">
    <source>
        <dbReference type="Proteomes" id="UP000701853"/>
    </source>
</evidence>
<reference evidence="3 4" key="1">
    <citation type="journal article" date="2021" name="bioRxiv">
        <title>The Gossypium anomalum genome as a resource for cotton improvement and evolutionary analysis of hybrid incompatibility.</title>
        <authorList>
            <person name="Grover C.E."/>
            <person name="Yuan D."/>
            <person name="Arick M.A."/>
            <person name="Miller E.R."/>
            <person name="Hu G."/>
            <person name="Peterson D.G."/>
            <person name="Wendel J.F."/>
            <person name="Udall J.A."/>
        </authorList>
    </citation>
    <scope>NUCLEOTIDE SEQUENCE [LARGE SCALE GENOMIC DNA]</scope>
    <source>
        <strain evidence="3">JFW-Udall</strain>
        <tissue evidence="3">Leaf</tissue>
    </source>
</reference>
<evidence type="ECO:0000313" key="3">
    <source>
        <dbReference type="EMBL" id="KAG8499157.1"/>
    </source>
</evidence>